<dbReference type="RefSeq" id="WP_322347401.1">
    <property type="nucleotide sequence ID" value="NZ_CP129968.2"/>
</dbReference>
<organism evidence="2">
    <name type="scientific">Marivirga arenosa</name>
    <dbReference type="NCBI Taxonomy" id="3059076"/>
    <lineage>
        <taxon>Bacteria</taxon>
        <taxon>Pseudomonadati</taxon>
        <taxon>Bacteroidota</taxon>
        <taxon>Cytophagia</taxon>
        <taxon>Cytophagales</taxon>
        <taxon>Marivirgaceae</taxon>
        <taxon>Marivirga</taxon>
    </lineage>
</organism>
<proteinExistence type="predicted"/>
<accession>A0AA51ZW78</accession>
<reference evidence="2" key="1">
    <citation type="submission" date="2023-08" db="EMBL/GenBank/DDBJ databases">
        <title>Comparative genomics and taxonomic characterization of three novel marine species of genus Marivirga.</title>
        <authorList>
            <person name="Muhammad N."/>
            <person name="Kim S.-G."/>
        </authorList>
    </citation>
    <scope>NUCLEOTIDE SEQUENCE</scope>
    <source>
        <strain evidence="2">BKB1-2</strain>
    </source>
</reference>
<dbReference type="Pfam" id="PF02661">
    <property type="entry name" value="Fic"/>
    <property type="match status" value="1"/>
</dbReference>
<evidence type="ECO:0000313" key="2">
    <source>
        <dbReference type="EMBL" id="WNB17890.1"/>
    </source>
</evidence>
<gene>
    <name evidence="2" type="ORF">QYS47_28450</name>
</gene>
<dbReference type="NCBIfam" id="TIGR01550">
    <property type="entry name" value="DOC_P1"/>
    <property type="match status" value="1"/>
</dbReference>
<dbReference type="Proteomes" id="UP001232019">
    <property type="component" value="Chromosome"/>
</dbReference>
<dbReference type="PIRSF" id="PIRSF018297">
    <property type="entry name" value="Doc"/>
    <property type="match status" value="1"/>
</dbReference>
<feature type="domain" description="Fido" evidence="1">
    <location>
        <begin position="2"/>
        <end position="120"/>
    </location>
</feature>
<dbReference type="InterPro" id="IPR006440">
    <property type="entry name" value="Doc"/>
</dbReference>
<dbReference type="GO" id="GO:0016301">
    <property type="term" value="F:kinase activity"/>
    <property type="evidence" value="ECO:0007669"/>
    <property type="project" value="InterPro"/>
</dbReference>
<dbReference type="AlphaFoldDB" id="A0AA51ZW78"/>
<name>A0AA51ZW78_9BACT</name>
<evidence type="ECO:0000259" key="1">
    <source>
        <dbReference type="PROSITE" id="PS51459"/>
    </source>
</evidence>
<dbReference type="PANTHER" id="PTHR39426">
    <property type="entry name" value="HOMOLOGY TO DEATH-ON-CURING PROTEIN OF PHAGE P1"/>
    <property type="match status" value="1"/>
</dbReference>
<dbReference type="EMBL" id="CP129968">
    <property type="protein sequence ID" value="WNB17890.1"/>
    <property type="molecule type" value="Genomic_DNA"/>
</dbReference>
<sequence length="125" mass="14383">MISQKEALEIHQILIERFGGSDGIRDKELLNSALNRPYQTFDAKDLYPNVIDKAAAILESIVKNHPFSDGNKRTGYVLARLLMMNSKHDIYASQDEKYQLVISISKGEVDFEYIKNWILKHSKQN</sequence>
<dbReference type="InterPro" id="IPR003812">
    <property type="entry name" value="Fido"/>
</dbReference>
<protein>
    <submittedName>
        <fullName evidence="2">Type II toxin-antitoxin system death-on-curing family toxin</fullName>
    </submittedName>
</protein>
<dbReference type="InterPro" id="IPR053737">
    <property type="entry name" value="Type_II_TA_Toxin"/>
</dbReference>
<dbReference type="PANTHER" id="PTHR39426:SF1">
    <property type="entry name" value="HOMOLOGY TO DEATH-ON-CURING PROTEIN OF PHAGE P1"/>
    <property type="match status" value="1"/>
</dbReference>
<dbReference type="SUPFAM" id="SSF140931">
    <property type="entry name" value="Fic-like"/>
    <property type="match status" value="1"/>
</dbReference>
<dbReference type="KEGG" id="marp:QYS47_28450"/>
<dbReference type="InterPro" id="IPR036597">
    <property type="entry name" value="Fido-like_dom_sf"/>
</dbReference>
<dbReference type="PROSITE" id="PS51459">
    <property type="entry name" value="FIDO"/>
    <property type="match status" value="1"/>
</dbReference>
<dbReference type="Gene3D" id="1.20.120.1870">
    <property type="entry name" value="Fic/DOC protein, Fido domain"/>
    <property type="match status" value="1"/>
</dbReference>